<dbReference type="PATRIC" id="fig|1179773.3.peg.2425"/>
<feature type="transmembrane region" description="Helical" evidence="6">
    <location>
        <begin position="221"/>
        <end position="243"/>
    </location>
</feature>
<comment type="caution">
    <text evidence="6">Lacks conserved residue(s) required for the propagation of feature annotation.</text>
</comment>
<dbReference type="InterPro" id="IPR000412">
    <property type="entry name" value="ABC_2_transport"/>
</dbReference>
<dbReference type="GO" id="GO:0043190">
    <property type="term" value="C:ATP-binding cassette (ABC) transporter complex"/>
    <property type="evidence" value="ECO:0007669"/>
    <property type="project" value="InterPro"/>
</dbReference>
<keyword evidence="4 6" id="KW-0472">Membrane</keyword>
<dbReference type="BioCyc" id="SESP1179773:BN6_RS11785-MONOMER"/>
<evidence type="ECO:0000256" key="4">
    <source>
        <dbReference type="ARBA" id="ARBA00023136"/>
    </source>
</evidence>
<dbReference type="Pfam" id="PF01061">
    <property type="entry name" value="ABC2_membrane"/>
    <property type="match status" value="1"/>
</dbReference>
<dbReference type="AlphaFoldDB" id="K0JYF5"/>
<dbReference type="InterPro" id="IPR013525">
    <property type="entry name" value="ABC2_TM"/>
</dbReference>
<dbReference type="KEGG" id="sesp:BN6_24250"/>
<feature type="transmembrane region" description="Helical" evidence="6">
    <location>
        <begin position="20"/>
        <end position="42"/>
    </location>
</feature>
<gene>
    <name evidence="8" type="ordered locus">BN6_24250</name>
</gene>
<dbReference type="HOGENOM" id="CLU_039483_2_0_11"/>
<proteinExistence type="inferred from homology"/>
<keyword evidence="6" id="KW-0813">Transport</keyword>
<dbReference type="Proteomes" id="UP000006281">
    <property type="component" value="Chromosome"/>
</dbReference>
<evidence type="ECO:0000313" key="9">
    <source>
        <dbReference type="Proteomes" id="UP000006281"/>
    </source>
</evidence>
<dbReference type="PANTHER" id="PTHR43229">
    <property type="entry name" value="NODULATION PROTEIN J"/>
    <property type="match status" value="1"/>
</dbReference>
<dbReference type="InterPro" id="IPR047817">
    <property type="entry name" value="ABC2_TM_bact-type"/>
</dbReference>
<dbReference type="eggNOG" id="COG0842">
    <property type="taxonomic scope" value="Bacteria"/>
</dbReference>
<protein>
    <recommendedName>
        <fullName evidence="6">Transport permease protein</fullName>
    </recommendedName>
</protein>
<dbReference type="InterPro" id="IPR051784">
    <property type="entry name" value="Nod_factor_ABC_transporter"/>
</dbReference>
<evidence type="ECO:0000256" key="3">
    <source>
        <dbReference type="ARBA" id="ARBA00022989"/>
    </source>
</evidence>
<dbReference type="RefSeq" id="WP_015099851.1">
    <property type="nucleotide sequence ID" value="NC_019673.1"/>
</dbReference>
<dbReference type="GO" id="GO:0046677">
    <property type="term" value="P:response to antibiotic"/>
    <property type="evidence" value="ECO:0007669"/>
    <property type="project" value="UniProtKB-KW"/>
</dbReference>
<evidence type="ECO:0000256" key="2">
    <source>
        <dbReference type="ARBA" id="ARBA00022692"/>
    </source>
</evidence>
<dbReference type="GO" id="GO:0140359">
    <property type="term" value="F:ABC-type transporter activity"/>
    <property type="evidence" value="ECO:0007669"/>
    <property type="project" value="InterPro"/>
</dbReference>
<keyword evidence="3 6" id="KW-1133">Transmembrane helix</keyword>
<evidence type="ECO:0000256" key="5">
    <source>
        <dbReference type="ARBA" id="ARBA00023251"/>
    </source>
</evidence>
<feature type="domain" description="ABC transmembrane type-2" evidence="7">
    <location>
        <begin position="21"/>
        <end position="246"/>
    </location>
</feature>
<keyword evidence="5" id="KW-0046">Antibiotic resistance</keyword>
<dbReference type="PROSITE" id="PS51012">
    <property type="entry name" value="ABC_TM2"/>
    <property type="match status" value="1"/>
</dbReference>
<evidence type="ECO:0000256" key="6">
    <source>
        <dbReference type="RuleBase" id="RU361157"/>
    </source>
</evidence>
<reference evidence="8 9" key="1">
    <citation type="journal article" date="2012" name="BMC Genomics">
        <title>Complete genome sequence of Saccharothrix espanaensis DSM 44229T and comparison to the other completely sequenced Pseudonocardiaceae.</title>
        <authorList>
            <person name="Strobel T."/>
            <person name="Al-Dilaimi A."/>
            <person name="Blom J."/>
            <person name="Gessner A."/>
            <person name="Kalinowski J."/>
            <person name="Luzhetska M."/>
            <person name="Puhler A."/>
            <person name="Szczepanowski R."/>
            <person name="Bechthold A."/>
            <person name="Ruckert C."/>
        </authorList>
    </citation>
    <scope>NUCLEOTIDE SEQUENCE [LARGE SCALE GENOMIC DNA]</scope>
    <source>
        <strain evidence="9">ATCC 51144 / DSM 44229 / JCM 9112 / NBRC 15066 / NRRL 15764</strain>
    </source>
</reference>
<organism evidence="8 9">
    <name type="scientific">Saccharothrix espanaensis (strain ATCC 51144 / DSM 44229 / JCM 9112 / NBRC 15066 / NRRL 15764)</name>
    <dbReference type="NCBI Taxonomy" id="1179773"/>
    <lineage>
        <taxon>Bacteria</taxon>
        <taxon>Bacillati</taxon>
        <taxon>Actinomycetota</taxon>
        <taxon>Actinomycetes</taxon>
        <taxon>Pseudonocardiales</taxon>
        <taxon>Pseudonocardiaceae</taxon>
        <taxon>Saccharothrix</taxon>
    </lineage>
</organism>
<accession>K0JYF5</accession>
<feature type="transmembrane region" description="Helical" evidence="6">
    <location>
        <begin position="54"/>
        <end position="75"/>
    </location>
</feature>
<keyword evidence="2 6" id="KW-0812">Transmembrane</keyword>
<keyword evidence="6" id="KW-1003">Cell membrane</keyword>
<keyword evidence="9" id="KW-1185">Reference proteome</keyword>
<sequence>MLRDSVTFIGRGLRHSARSVDALLVAVILPVVILLLFVYVFGGAIAVGTQYVDYVVPGIILLCAGYGAGGTSVGVNSDMTTGVIDRFRSLPIAGSAVLVGHVVASKARNAVSTSLVLAVALLIGFRPTGGPLAWLGVAGVLLLFMVGVSWLAACFGLLARTPEAAGAFSFVVMFLPYLSSAFVPTDTMPAALRGVAEHQPVTPVIETLRGLMMSGPVGGSGVAAVLWCTAFTVVGGVGTALLFRRRTAP</sequence>
<evidence type="ECO:0000259" key="7">
    <source>
        <dbReference type="PROSITE" id="PS51012"/>
    </source>
</evidence>
<feature type="transmembrane region" description="Helical" evidence="6">
    <location>
        <begin position="165"/>
        <end position="183"/>
    </location>
</feature>
<dbReference type="STRING" id="1179773.BN6_24250"/>
<evidence type="ECO:0000256" key="1">
    <source>
        <dbReference type="ARBA" id="ARBA00004141"/>
    </source>
</evidence>
<name>K0JYF5_SACES</name>
<dbReference type="EMBL" id="HE804045">
    <property type="protein sequence ID" value="CCH29739.1"/>
    <property type="molecule type" value="Genomic_DNA"/>
</dbReference>
<dbReference type="PIRSF" id="PIRSF006648">
    <property type="entry name" value="DrrB"/>
    <property type="match status" value="1"/>
</dbReference>
<comment type="subcellular location">
    <subcellularLocation>
        <location evidence="6">Cell membrane</location>
        <topology evidence="6">Multi-pass membrane protein</topology>
    </subcellularLocation>
    <subcellularLocation>
        <location evidence="1">Membrane</location>
        <topology evidence="1">Multi-pass membrane protein</topology>
    </subcellularLocation>
</comment>
<evidence type="ECO:0000313" key="8">
    <source>
        <dbReference type="EMBL" id="CCH29739.1"/>
    </source>
</evidence>
<feature type="transmembrane region" description="Helical" evidence="6">
    <location>
        <begin position="132"/>
        <end position="158"/>
    </location>
</feature>
<dbReference type="PANTHER" id="PTHR43229:SF2">
    <property type="entry name" value="NODULATION PROTEIN J"/>
    <property type="match status" value="1"/>
</dbReference>
<comment type="similarity">
    <text evidence="6">Belongs to the ABC-2 integral membrane protein family.</text>
</comment>